<reference evidence="1" key="2">
    <citation type="submission" date="2021-04" db="EMBL/GenBank/DDBJ databases">
        <authorList>
            <person name="Gilroy R."/>
        </authorList>
    </citation>
    <scope>NUCLEOTIDE SEQUENCE</scope>
    <source>
        <strain evidence="1">ChiSjej1B19-5720</strain>
    </source>
</reference>
<protein>
    <submittedName>
        <fullName evidence="1">ATPase</fullName>
    </submittedName>
</protein>
<dbReference type="Proteomes" id="UP000823842">
    <property type="component" value="Unassembled WGS sequence"/>
</dbReference>
<dbReference type="EMBL" id="DWYZ01000241">
    <property type="protein sequence ID" value="HJB29667.1"/>
    <property type="molecule type" value="Genomic_DNA"/>
</dbReference>
<organism evidence="1 2">
    <name type="scientific">Candidatus Blautia faecavium</name>
    <dbReference type="NCBI Taxonomy" id="2838487"/>
    <lineage>
        <taxon>Bacteria</taxon>
        <taxon>Bacillati</taxon>
        <taxon>Bacillota</taxon>
        <taxon>Clostridia</taxon>
        <taxon>Lachnospirales</taxon>
        <taxon>Lachnospiraceae</taxon>
        <taxon>Blautia</taxon>
    </lineage>
</organism>
<sequence>MIYDSITFKAAPFLYNLKLYDRITLVRGDSATGKTYLYQILEDIRMMPEYNAIRLFNYKTEEFHENLKRCRDNFIVIDNGDILLDADDRRFINFETSNQYLLFLRNCDGLNLSPDSFMILEKQGNQISLKRELVID</sequence>
<comment type="caution">
    <text evidence="1">The sequence shown here is derived from an EMBL/GenBank/DDBJ whole genome shotgun (WGS) entry which is preliminary data.</text>
</comment>
<evidence type="ECO:0000313" key="1">
    <source>
        <dbReference type="EMBL" id="HJB29667.1"/>
    </source>
</evidence>
<accession>A0A9D2RWV3</accession>
<gene>
    <name evidence="1" type="ORF">IAA06_12885</name>
</gene>
<dbReference type="AlphaFoldDB" id="A0A9D2RWV3"/>
<reference evidence="1" key="1">
    <citation type="journal article" date="2021" name="PeerJ">
        <title>Extensive microbial diversity within the chicken gut microbiome revealed by metagenomics and culture.</title>
        <authorList>
            <person name="Gilroy R."/>
            <person name="Ravi A."/>
            <person name="Getino M."/>
            <person name="Pursley I."/>
            <person name="Horton D.L."/>
            <person name="Alikhan N.F."/>
            <person name="Baker D."/>
            <person name="Gharbi K."/>
            <person name="Hall N."/>
            <person name="Watson M."/>
            <person name="Adriaenssens E.M."/>
            <person name="Foster-Nyarko E."/>
            <person name="Jarju S."/>
            <person name="Secka A."/>
            <person name="Antonio M."/>
            <person name="Oren A."/>
            <person name="Chaudhuri R.R."/>
            <person name="La Ragione R."/>
            <person name="Hildebrand F."/>
            <person name="Pallen M.J."/>
        </authorList>
    </citation>
    <scope>NUCLEOTIDE SEQUENCE</scope>
    <source>
        <strain evidence="1">ChiSjej1B19-5720</strain>
    </source>
</reference>
<evidence type="ECO:0000313" key="2">
    <source>
        <dbReference type="Proteomes" id="UP000823842"/>
    </source>
</evidence>
<proteinExistence type="predicted"/>
<name>A0A9D2RWV3_9FIRM</name>